<evidence type="ECO:0000313" key="2">
    <source>
        <dbReference type="EMBL" id="KAF2560411.1"/>
    </source>
</evidence>
<comment type="caution">
    <text evidence="2">The sequence shown here is derived from an EMBL/GenBank/DDBJ whole genome shotgun (WGS) entry which is preliminary data.</text>
</comment>
<organism evidence="2">
    <name type="scientific">Brassica cretica</name>
    <name type="common">Mustard</name>
    <dbReference type="NCBI Taxonomy" id="69181"/>
    <lineage>
        <taxon>Eukaryota</taxon>
        <taxon>Viridiplantae</taxon>
        <taxon>Streptophyta</taxon>
        <taxon>Embryophyta</taxon>
        <taxon>Tracheophyta</taxon>
        <taxon>Spermatophyta</taxon>
        <taxon>Magnoliopsida</taxon>
        <taxon>eudicotyledons</taxon>
        <taxon>Gunneridae</taxon>
        <taxon>Pentapetalae</taxon>
        <taxon>rosids</taxon>
        <taxon>malvids</taxon>
        <taxon>Brassicales</taxon>
        <taxon>Brassicaceae</taxon>
        <taxon>Brassiceae</taxon>
        <taxon>Brassica</taxon>
    </lineage>
</organism>
<protein>
    <submittedName>
        <fullName evidence="2">Uncharacterized protein</fullName>
    </submittedName>
</protein>
<dbReference type="EMBL" id="QGKY02001250">
    <property type="protein sequence ID" value="KAF2560411.1"/>
    <property type="molecule type" value="Genomic_DNA"/>
</dbReference>
<name>A0A8S9HMC2_BRACR</name>
<gene>
    <name evidence="2" type="ORF">F2Q70_00015343</name>
</gene>
<proteinExistence type="predicted"/>
<sequence length="54" mass="6009">MGCVSDLACKETFSGYSSWRSSVDPNDFESSSHEQSHESESEVNIIIMLLYAFG</sequence>
<dbReference type="AlphaFoldDB" id="A0A8S9HMC2"/>
<accession>A0A8S9HMC2</accession>
<feature type="compositionally biased region" description="Basic and acidic residues" evidence="1">
    <location>
        <begin position="30"/>
        <end position="40"/>
    </location>
</feature>
<feature type="region of interest" description="Disordered" evidence="1">
    <location>
        <begin position="18"/>
        <end position="40"/>
    </location>
</feature>
<evidence type="ECO:0000256" key="1">
    <source>
        <dbReference type="SAM" id="MobiDB-lite"/>
    </source>
</evidence>
<reference evidence="2" key="1">
    <citation type="submission" date="2019-12" db="EMBL/GenBank/DDBJ databases">
        <title>Genome sequencing and annotation of Brassica cretica.</title>
        <authorList>
            <person name="Studholme D.J."/>
            <person name="Sarris P.F."/>
        </authorList>
    </citation>
    <scope>NUCLEOTIDE SEQUENCE</scope>
    <source>
        <strain evidence="2">PFS-102/07</strain>
        <tissue evidence="2">Leaf</tissue>
    </source>
</reference>